<evidence type="ECO:0000313" key="2">
    <source>
        <dbReference type="WBParaSite" id="nRc.2.0.1.t08609-RA"/>
    </source>
</evidence>
<organism evidence="1 2">
    <name type="scientific">Romanomermis culicivorax</name>
    <name type="common">Nematode worm</name>
    <dbReference type="NCBI Taxonomy" id="13658"/>
    <lineage>
        <taxon>Eukaryota</taxon>
        <taxon>Metazoa</taxon>
        <taxon>Ecdysozoa</taxon>
        <taxon>Nematoda</taxon>
        <taxon>Enoplea</taxon>
        <taxon>Dorylaimia</taxon>
        <taxon>Mermithida</taxon>
        <taxon>Mermithoidea</taxon>
        <taxon>Mermithidae</taxon>
        <taxon>Romanomermis</taxon>
    </lineage>
</organism>
<dbReference type="Proteomes" id="UP000887565">
    <property type="component" value="Unplaced"/>
</dbReference>
<reference evidence="2" key="1">
    <citation type="submission" date="2022-11" db="UniProtKB">
        <authorList>
            <consortium name="WormBaseParasite"/>
        </authorList>
    </citation>
    <scope>IDENTIFICATION</scope>
</reference>
<accession>A0A915I5E3</accession>
<evidence type="ECO:0000313" key="1">
    <source>
        <dbReference type="Proteomes" id="UP000887565"/>
    </source>
</evidence>
<proteinExistence type="predicted"/>
<name>A0A915I5E3_ROMCU</name>
<keyword evidence="1" id="KW-1185">Reference proteome</keyword>
<dbReference type="WBParaSite" id="nRc.2.0.1.t08609-RA">
    <property type="protein sequence ID" value="nRc.2.0.1.t08609-RA"/>
    <property type="gene ID" value="nRc.2.0.1.g08609"/>
</dbReference>
<protein>
    <submittedName>
        <fullName evidence="2">Uncharacterized protein</fullName>
    </submittedName>
</protein>
<sequence>MENNVTQSWNKYEKRNIRSWANIESNCSSKIDDKSVDNETINYRLSAGFETNSLKRFNIVVEKLNNSENQSSTVLIDQYVDLRTLFNDETTVYRLCNSSLLLMQEEDEEEEGEATGCE</sequence>
<dbReference type="AlphaFoldDB" id="A0A915I5E3"/>